<comment type="caution">
    <text evidence="2">The sequence shown here is derived from an EMBL/GenBank/DDBJ whole genome shotgun (WGS) entry which is preliminary data.</text>
</comment>
<accession>A0A317JMI2</accession>
<evidence type="ECO:0000313" key="2">
    <source>
        <dbReference type="EMBL" id="PWU22844.1"/>
    </source>
</evidence>
<protein>
    <recommendedName>
        <fullName evidence="4">Glycosyltransferase RgtA/B/C/D-like domain-containing protein</fullName>
    </recommendedName>
</protein>
<dbReference type="Proteomes" id="UP000246104">
    <property type="component" value="Unassembled WGS sequence"/>
</dbReference>
<keyword evidence="1" id="KW-0472">Membrane</keyword>
<reference evidence="2 3" key="1">
    <citation type="submission" date="2018-02" db="EMBL/GenBank/DDBJ databases">
        <title>Genomic Reconstructions from Amazon Rainforest and Pasture Soil Reveal Novel Insights into the Physiology of Candidate Phyla in Tropical Sites.</title>
        <authorList>
            <person name="Kroeger M.E."/>
            <person name="Delmont T."/>
            <person name="Eren A.M."/>
            <person name="Guo J."/>
            <person name="Meyer K.M."/>
            <person name="Khan K."/>
            <person name="Rodrigues J.L.M."/>
            <person name="Bohannan B.J.M."/>
            <person name="Tringe S."/>
            <person name="Borges C.D."/>
            <person name="Tiedje J."/>
            <person name="Tsai S.M."/>
            <person name="Nusslein K."/>
        </authorList>
    </citation>
    <scope>NUCLEOTIDE SEQUENCE [LARGE SCALE GENOMIC DNA]</scope>
    <source>
        <strain evidence="2">Amazon FNV 2010 28 9</strain>
    </source>
</reference>
<feature type="transmembrane region" description="Helical" evidence="1">
    <location>
        <begin position="114"/>
        <end position="144"/>
    </location>
</feature>
<feature type="transmembrane region" description="Helical" evidence="1">
    <location>
        <begin position="156"/>
        <end position="173"/>
    </location>
</feature>
<organism evidence="2 3">
    <name type="scientific">Candidatus Cerribacteria bacterium 'Amazon FNV 2010 28 9'</name>
    <dbReference type="NCBI Taxonomy" id="2081795"/>
    <lineage>
        <taxon>Bacteria</taxon>
        <taxon>Candidatus Cerribacteria</taxon>
    </lineage>
</organism>
<keyword evidence="1" id="KW-1133">Transmembrane helix</keyword>
<sequence>MEMWQQHKPALLGPVTSLEGLFQGPLWYYIALIPNVIFSFRPIASVLTVIFFGLITLWVLYRYKGKLVTLLYTTSVAVVSTQQTAWTPYIIMFSSLFAFLSLEHLKKSKLTTRWWIMLCIAIATMFHFEIAYAIVFTSLFVVLIITQKLKLTVRQLIIGLFIALISCVPQAIFEVKHQFLEIKSILFFITHFSSAKNAVQSNAHGLARIGEIASYTASSAINAILPFTLPIPTFLETLLLISFLFLYWRYTKRSTRSWISLYFLSGTFLVYLILPAKPFYFISLTPLWIFMAVDLVRVLKHQQKIILTCLLVFSSVIFAFYNKAQYQHLATTTTILLSPRIAAVHAAYALTNNEPFSSYQYVPEVYDYTYQQIYLYTSKLYNRPLPIEFSYKPGESAYIPQKHVTASMAQPAFIVLIVEKDDRPQFFPVWWKQMTQGMNIVGQQQINDSITVYVMKPSMAVAIR</sequence>
<feature type="transmembrane region" description="Helical" evidence="1">
    <location>
        <begin position="12"/>
        <end position="31"/>
    </location>
</feature>
<dbReference type="AlphaFoldDB" id="A0A317JMI2"/>
<feature type="transmembrane region" description="Helical" evidence="1">
    <location>
        <begin position="224"/>
        <end position="246"/>
    </location>
</feature>
<keyword evidence="1" id="KW-0812">Transmembrane</keyword>
<feature type="transmembrane region" description="Helical" evidence="1">
    <location>
        <begin position="43"/>
        <end position="63"/>
    </location>
</feature>
<feature type="transmembrane region" description="Helical" evidence="1">
    <location>
        <begin position="305"/>
        <end position="321"/>
    </location>
</feature>
<evidence type="ECO:0000313" key="3">
    <source>
        <dbReference type="Proteomes" id="UP000246104"/>
    </source>
</evidence>
<evidence type="ECO:0000256" key="1">
    <source>
        <dbReference type="SAM" id="Phobius"/>
    </source>
</evidence>
<proteinExistence type="predicted"/>
<gene>
    <name evidence="2" type="ORF">C5B42_04990</name>
</gene>
<evidence type="ECO:0008006" key="4">
    <source>
        <dbReference type="Google" id="ProtNLM"/>
    </source>
</evidence>
<name>A0A317JMI2_9BACT</name>
<dbReference type="EMBL" id="PSRQ01000054">
    <property type="protein sequence ID" value="PWU22844.1"/>
    <property type="molecule type" value="Genomic_DNA"/>
</dbReference>